<dbReference type="Pfam" id="PF00356">
    <property type="entry name" value="LacI"/>
    <property type="match status" value="1"/>
</dbReference>
<evidence type="ECO:0000256" key="1">
    <source>
        <dbReference type="ARBA" id="ARBA00022491"/>
    </source>
</evidence>
<dbReference type="CDD" id="cd06267">
    <property type="entry name" value="PBP1_LacI_sugar_binding-like"/>
    <property type="match status" value="1"/>
</dbReference>
<keyword evidence="1" id="KW-0678">Repressor</keyword>
<feature type="domain" description="HTH lacI-type" evidence="5">
    <location>
        <begin position="2"/>
        <end position="56"/>
    </location>
</feature>
<protein>
    <submittedName>
        <fullName evidence="6">LacI family transcriptional regulator</fullName>
    </submittedName>
</protein>
<keyword evidence="4" id="KW-0804">Transcription</keyword>
<dbReference type="Proteomes" id="UP001201273">
    <property type="component" value="Unassembled WGS sequence"/>
</dbReference>
<dbReference type="PANTHER" id="PTHR30146:SF148">
    <property type="entry name" value="HTH-TYPE TRANSCRIPTIONAL REPRESSOR PURR-RELATED"/>
    <property type="match status" value="1"/>
</dbReference>
<dbReference type="Pfam" id="PF13377">
    <property type="entry name" value="Peripla_BP_3"/>
    <property type="match status" value="1"/>
</dbReference>
<reference evidence="6 7" key="1">
    <citation type="journal article" date="2022" name="Environ. Microbiol. Rep.">
        <title>Eco-phylogenetic analyses reveal divergent evolution of vitamin B12 metabolism in the marine bacterial family 'Psychromonadaceae'.</title>
        <authorList>
            <person name="Jin X."/>
            <person name="Yang Y."/>
            <person name="Cao H."/>
            <person name="Gao B."/>
            <person name="Zhao Z."/>
        </authorList>
    </citation>
    <scope>NUCLEOTIDE SEQUENCE [LARGE SCALE GENOMIC DNA]</scope>
    <source>
        <strain evidence="6 7">MKS20</strain>
    </source>
</reference>
<dbReference type="Gene3D" id="1.10.260.40">
    <property type="entry name" value="lambda repressor-like DNA-binding domains"/>
    <property type="match status" value="1"/>
</dbReference>
<dbReference type="InterPro" id="IPR046335">
    <property type="entry name" value="LacI/GalR-like_sensor"/>
</dbReference>
<dbReference type="InterPro" id="IPR028082">
    <property type="entry name" value="Peripla_BP_I"/>
</dbReference>
<dbReference type="PROSITE" id="PS00356">
    <property type="entry name" value="HTH_LACI_1"/>
    <property type="match status" value="1"/>
</dbReference>
<dbReference type="SMART" id="SM00354">
    <property type="entry name" value="HTH_LACI"/>
    <property type="match status" value="1"/>
</dbReference>
<keyword evidence="7" id="KW-1185">Reference proteome</keyword>
<evidence type="ECO:0000313" key="7">
    <source>
        <dbReference type="Proteomes" id="UP001201273"/>
    </source>
</evidence>
<dbReference type="InterPro" id="IPR000843">
    <property type="entry name" value="HTH_LacI"/>
</dbReference>
<dbReference type="RefSeq" id="WP_233051767.1">
    <property type="nucleotide sequence ID" value="NZ_JAIMJA010000004.1"/>
</dbReference>
<proteinExistence type="predicted"/>
<evidence type="ECO:0000256" key="2">
    <source>
        <dbReference type="ARBA" id="ARBA00023015"/>
    </source>
</evidence>
<dbReference type="InterPro" id="IPR010982">
    <property type="entry name" value="Lambda_DNA-bd_dom_sf"/>
</dbReference>
<dbReference type="EMBL" id="JAIMJA010000004">
    <property type="protein sequence ID" value="MCE2594188.1"/>
    <property type="molecule type" value="Genomic_DNA"/>
</dbReference>
<dbReference type="PROSITE" id="PS50932">
    <property type="entry name" value="HTH_LACI_2"/>
    <property type="match status" value="1"/>
</dbReference>
<name>A0ABS8W7I9_9GAMM</name>
<dbReference type="PANTHER" id="PTHR30146">
    <property type="entry name" value="LACI-RELATED TRANSCRIPTIONAL REPRESSOR"/>
    <property type="match status" value="1"/>
</dbReference>
<dbReference type="SUPFAM" id="SSF53822">
    <property type="entry name" value="Periplasmic binding protein-like I"/>
    <property type="match status" value="1"/>
</dbReference>
<evidence type="ECO:0000313" key="6">
    <source>
        <dbReference type="EMBL" id="MCE2594188.1"/>
    </source>
</evidence>
<gene>
    <name evidence="6" type="ORF">K6Y31_05100</name>
</gene>
<keyword evidence="2" id="KW-0805">Transcription regulation</keyword>
<accession>A0ABS8W7I9</accession>
<dbReference type="SUPFAM" id="SSF47413">
    <property type="entry name" value="lambda repressor-like DNA-binding domains"/>
    <property type="match status" value="1"/>
</dbReference>
<dbReference type="CDD" id="cd01392">
    <property type="entry name" value="HTH_LacI"/>
    <property type="match status" value="1"/>
</dbReference>
<evidence type="ECO:0000259" key="5">
    <source>
        <dbReference type="PROSITE" id="PS50932"/>
    </source>
</evidence>
<dbReference type="PRINTS" id="PR00036">
    <property type="entry name" value="HTHLACI"/>
</dbReference>
<keyword evidence="3" id="KW-0238">DNA-binding</keyword>
<dbReference type="Gene3D" id="3.40.50.2300">
    <property type="match status" value="2"/>
</dbReference>
<organism evidence="6 7">
    <name type="scientific">Motilimonas cestriensis</name>
    <dbReference type="NCBI Taxonomy" id="2742685"/>
    <lineage>
        <taxon>Bacteria</taxon>
        <taxon>Pseudomonadati</taxon>
        <taxon>Pseudomonadota</taxon>
        <taxon>Gammaproteobacteria</taxon>
        <taxon>Alteromonadales</taxon>
        <taxon>Alteromonadales genera incertae sedis</taxon>
        <taxon>Motilimonas</taxon>
    </lineage>
</organism>
<sequence length="336" mass="36440">MTSISDVAKRAGVSKSTVSRVLNPGSSVSQKTRSIVEQAISELNFHPNGFAQGLKSNKSGMIGVVLIDISSPYYAMLLGGVQRRLMGKDKEILTTSSFGDKVKEANAILSFKTHQCDGLIVYLENNPTPETISKLNYNQTPIVTLGISAPALSNNSVLVDNEYGGYLAAQHLLEHGHKKILMLAGLTRYPDAVKRKLGFIKAMDEAGVDESNYEIIHGEFSEDFGYTEIKKLLGFNCNFTAICAGDDDIAAGVLLALREARVRVPEDISVIGYDDNFHAKHTYPALTTVRQPISALGETAIDLLLEVMADPVKVGKDIILKPELVVRDSVGPALDF</sequence>
<evidence type="ECO:0000256" key="3">
    <source>
        <dbReference type="ARBA" id="ARBA00023125"/>
    </source>
</evidence>
<evidence type="ECO:0000256" key="4">
    <source>
        <dbReference type="ARBA" id="ARBA00023163"/>
    </source>
</evidence>
<comment type="caution">
    <text evidence="6">The sequence shown here is derived from an EMBL/GenBank/DDBJ whole genome shotgun (WGS) entry which is preliminary data.</text>
</comment>